<evidence type="ECO:0000256" key="7">
    <source>
        <dbReference type="PIRSR" id="PIRSR602403-1"/>
    </source>
</evidence>
<keyword evidence="9" id="KW-0472">Membrane</keyword>
<dbReference type="InterPro" id="IPR050121">
    <property type="entry name" value="Cytochrome_P450_monoxygenase"/>
</dbReference>
<feature type="region of interest" description="Disordered" evidence="8">
    <location>
        <begin position="459"/>
        <end position="481"/>
    </location>
</feature>
<keyword evidence="3 7" id="KW-0349">Heme</keyword>
<dbReference type="SUPFAM" id="SSF48264">
    <property type="entry name" value="Cytochrome P450"/>
    <property type="match status" value="1"/>
</dbReference>
<sequence length="580" mass="64601">MPSLSALLTEQNHVPTILIAATIITLFVYTLYSKLLPKPIPGIPFDKNATKTILGDVLTLQDDPDGLALWCGKHLDRLGTPLCQVFMGPLAKPMVLVADIGDARDIVFGTSAFDRSDYIVDRFPLFRGFHFRMKTGDDWRLSRGWMKDLMTAQFLNSVGVSSVYDSVKKLVNLWELENRVADGRPFSMVADLRSLALDVISAFYLGGDFQDSTLGRQIDFVGKLSSDKLVVGTHNEVTFPRAPVHEFTQGMIVVGDRLAAIYDAVNTKLPPGLVSRWFRYIAPSFGKFFAAKDTFIGERLNRAFARSRRGEAARSGIDHMVFREEKAAAKADRMPLLGNLKQVMTDEVYGNLIAGQHTTSAALVWILKFVSEHPAVQPKLHEELQTVLAAAAHDNRFPTGAELAAAKLPYLEAVIEETMRLRASFLMPRDAVRDTDLMGYRIPKGTIVVLVSQGHHFDLSSSNSSNTKKRRQYPGAANASKDLDEFDPERWLARNDATGEVVFDGSSYPQMAFGVGLRACWGRKLAQMEMKMMLAMVAWKFELLPMMDADLASHEATYDISYRAKKGFLRLRSRGQFSAA</sequence>
<gene>
    <name evidence="10" type="ORF">B0H66DRAFT_585073</name>
</gene>
<keyword evidence="6" id="KW-0503">Monooxygenase</keyword>
<dbReference type="InterPro" id="IPR036396">
    <property type="entry name" value="Cyt_P450_sf"/>
</dbReference>
<evidence type="ECO:0000256" key="6">
    <source>
        <dbReference type="ARBA" id="ARBA00023033"/>
    </source>
</evidence>
<dbReference type="PANTHER" id="PTHR24305:SF232">
    <property type="entry name" value="P450, PUTATIVE (EUROFUNG)-RELATED"/>
    <property type="match status" value="1"/>
</dbReference>
<dbReference type="AlphaFoldDB" id="A0AAE0HT42"/>
<organism evidence="10 11">
    <name type="scientific">Apodospora peruviana</name>
    <dbReference type="NCBI Taxonomy" id="516989"/>
    <lineage>
        <taxon>Eukaryota</taxon>
        <taxon>Fungi</taxon>
        <taxon>Dikarya</taxon>
        <taxon>Ascomycota</taxon>
        <taxon>Pezizomycotina</taxon>
        <taxon>Sordariomycetes</taxon>
        <taxon>Sordariomycetidae</taxon>
        <taxon>Sordariales</taxon>
        <taxon>Lasiosphaeriaceae</taxon>
        <taxon>Apodospora</taxon>
    </lineage>
</organism>
<evidence type="ECO:0000256" key="9">
    <source>
        <dbReference type="SAM" id="Phobius"/>
    </source>
</evidence>
<dbReference type="Proteomes" id="UP001283341">
    <property type="component" value="Unassembled WGS sequence"/>
</dbReference>
<evidence type="ECO:0000256" key="8">
    <source>
        <dbReference type="SAM" id="MobiDB-lite"/>
    </source>
</evidence>
<keyword evidence="4 7" id="KW-0479">Metal-binding</keyword>
<dbReference type="GO" id="GO:0004497">
    <property type="term" value="F:monooxygenase activity"/>
    <property type="evidence" value="ECO:0007669"/>
    <property type="project" value="UniProtKB-KW"/>
</dbReference>
<comment type="caution">
    <text evidence="10">The sequence shown here is derived from an EMBL/GenBank/DDBJ whole genome shotgun (WGS) entry which is preliminary data.</text>
</comment>
<accession>A0AAE0HT42</accession>
<reference evidence="10" key="2">
    <citation type="submission" date="2023-06" db="EMBL/GenBank/DDBJ databases">
        <authorList>
            <consortium name="Lawrence Berkeley National Laboratory"/>
            <person name="Haridas S."/>
            <person name="Hensen N."/>
            <person name="Bonometti L."/>
            <person name="Westerberg I."/>
            <person name="Brannstrom I.O."/>
            <person name="Guillou S."/>
            <person name="Cros-Aarteil S."/>
            <person name="Calhoun S."/>
            <person name="Kuo A."/>
            <person name="Mondo S."/>
            <person name="Pangilinan J."/>
            <person name="Riley R."/>
            <person name="Labutti K."/>
            <person name="Andreopoulos B."/>
            <person name="Lipzen A."/>
            <person name="Chen C."/>
            <person name="Yanf M."/>
            <person name="Daum C."/>
            <person name="Ng V."/>
            <person name="Clum A."/>
            <person name="Steindorff A."/>
            <person name="Ohm R."/>
            <person name="Martin F."/>
            <person name="Silar P."/>
            <person name="Natvig D."/>
            <person name="Lalanne C."/>
            <person name="Gautier V."/>
            <person name="Ament-Velasquez S.L."/>
            <person name="Kruys A."/>
            <person name="Hutchinson M.I."/>
            <person name="Powell A.J."/>
            <person name="Barry K."/>
            <person name="Miller A.N."/>
            <person name="Grigoriev I.V."/>
            <person name="Debuchy R."/>
            <person name="Gladieux P."/>
            <person name="Thoren M.H."/>
            <person name="Johannesson H."/>
        </authorList>
    </citation>
    <scope>NUCLEOTIDE SEQUENCE</scope>
    <source>
        <strain evidence="10">CBS 118394</strain>
    </source>
</reference>
<dbReference type="GO" id="GO:0016705">
    <property type="term" value="F:oxidoreductase activity, acting on paired donors, with incorporation or reduction of molecular oxygen"/>
    <property type="evidence" value="ECO:0007669"/>
    <property type="project" value="InterPro"/>
</dbReference>
<protein>
    <submittedName>
        <fullName evidence="10">Cytochrome P450</fullName>
    </submittedName>
</protein>
<reference evidence="10" key="1">
    <citation type="journal article" date="2023" name="Mol. Phylogenet. Evol.">
        <title>Genome-scale phylogeny and comparative genomics of the fungal order Sordariales.</title>
        <authorList>
            <person name="Hensen N."/>
            <person name="Bonometti L."/>
            <person name="Westerberg I."/>
            <person name="Brannstrom I.O."/>
            <person name="Guillou S."/>
            <person name="Cros-Aarteil S."/>
            <person name="Calhoun S."/>
            <person name="Haridas S."/>
            <person name="Kuo A."/>
            <person name="Mondo S."/>
            <person name="Pangilinan J."/>
            <person name="Riley R."/>
            <person name="LaButti K."/>
            <person name="Andreopoulos B."/>
            <person name="Lipzen A."/>
            <person name="Chen C."/>
            <person name="Yan M."/>
            <person name="Daum C."/>
            <person name="Ng V."/>
            <person name="Clum A."/>
            <person name="Steindorff A."/>
            <person name="Ohm R.A."/>
            <person name="Martin F."/>
            <person name="Silar P."/>
            <person name="Natvig D.O."/>
            <person name="Lalanne C."/>
            <person name="Gautier V."/>
            <person name="Ament-Velasquez S.L."/>
            <person name="Kruys A."/>
            <person name="Hutchinson M.I."/>
            <person name="Powell A.J."/>
            <person name="Barry K."/>
            <person name="Miller A.N."/>
            <person name="Grigoriev I.V."/>
            <person name="Debuchy R."/>
            <person name="Gladieux P."/>
            <person name="Hiltunen Thoren M."/>
            <person name="Johannesson H."/>
        </authorList>
    </citation>
    <scope>NUCLEOTIDE SEQUENCE</scope>
    <source>
        <strain evidence="10">CBS 118394</strain>
    </source>
</reference>
<evidence type="ECO:0000256" key="1">
    <source>
        <dbReference type="ARBA" id="ARBA00001971"/>
    </source>
</evidence>
<dbReference type="InterPro" id="IPR002403">
    <property type="entry name" value="Cyt_P450_E_grp-IV"/>
</dbReference>
<keyword evidence="6" id="KW-0560">Oxidoreductase</keyword>
<evidence type="ECO:0000313" key="10">
    <source>
        <dbReference type="EMBL" id="KAK3312370.1"/>
    </source>
</evidence>
<keyword evidence="5 7" id="KW-0408">Iron</keyword>
<dbReference type="PANTHER" id="PTHR24305">
    <property type="entry name" value="CYTOCHROME P450"/>
    <property type="match status" value="1"/>
</dbReference>
<keyword evidence="9" id="KW-1133">Transmembrane helix</keyword>
<dbReference type="InterPro" id="IPR001128">
    <property type="entry name" value="Cyt_P450"/>
</dbReference>
<keyword evidence="11" id="KW-1185">Reference proteome</keyword>
<dbReference type="GO" id="GO:0020037">
    <property type="term" value="F:heme binding"/>
    <property type="evidence" value="ECO:0007669"/>
    <property type="project" value="InterPro"/>
</dbReference>
<evidence type="ECO:0000256" key="4">
    <source>
        <dbReference type="ARBA" id="ARBA00022723"/>
    </source>
</evidence>
<evidence type="ECO:0000313" key="11">
    <source>
        <dbReference type="Proteomes" id="UP001283341"/>
    </source>
</evidence>
<dbReference type="EMBL" id="JAUEDM010000009">
    <property type="protein sequence ID" value="KAK3312370.1"/>
    <property type="molecule type" value="Genomic_DNA"/>
</dbReference>
<evidence type="ECO:0000256" key="2">
    <source>
        <dbReference type="ARBA" id="ARBA00010617"/>
    </source>
</evidence>
<keyword evidence="9" id="KW-0812">Transmembrane</keyword>
<evidence type="ECO:0000256" key="5">
    <source>
        <dbReference type="ARBA" id="ARBA00023004"/>
    </source>
</evidence>
<dbReference type="Pfam" id="PF00067">
    <property type="entry name" value="p450"/>
    <property type="match status" value="2"/>
</dbReference>
<name>A0AAE0HT42_9PEZI</name>
<dbReference type="PRINTS" id="PR00465">
    <property type="entry name" value="EP450IV"/>
</dbReference>
<dbReference type="GO" id="GO:0005506">
    <property type="term" value="F:iron ion binding"/>
    <property type="evidence" value="ECO:0007669"/>
    <property type="project" value="InterPro"/>
</dbReference>
<evidence type="ECO:0000256" key="3">
    <source>
        <dbReference type="ARBA" id="ARBA00022617"/>
    </source>
</evidence>
<comment type="similarity">
    <text evidence="2">Belongs to the cytochrome P450 family.</text>
</comment>
<dbReference type="Gene3D" id="1.10.630.10">
    <property type="entry name" value="Cytochrome P450"/>
    <property type="match status" value="1"/>
</dbReference>
<comment type="cofactor">
    <cofactor evidence="1 7">
        <name>heme</name>
        <dbReference type="ChEBI" id="CHEBI:30413"/>
    </cofactor>
</comment>
<feature type="binding site" description="axial binding residue" evidence="7">
    <location>
        <position position="520"/>
    </location>
    <ligand>
        <name>heme</name>
        <dbReference type="ChEBI" id="CHEBI:30413"/>
    </ligand>
    <ligandPart>
        <name>Fe</name>
        <dbReference type="ChEBI" id="CHEBI:18248"/>
    </ligandPart>
</feature>
<feature type="transmembrane region" description="Helical" evidence="9">
    <location>
        <begin position="12"/>
        <end position="32"/>
    </location>
</feature>
<dbReference type="PRINTS" id="PR00385">
    <property type="entry name" value="P450"/>
</dbReference>
<proteinExistence type="inferred from homology"/>